<dbReference type="PROSITE" id="PS51257">
    <property type="entry name" value="PROKAR_LIPOPROTEIN"/>
    <property type="match status" value="1"/>
</dbReference>
<accession>A0A9X2W2W9</accession>
<dbReference type="RefSeq" id="WP_259962523.1">
    <property type="nucleotide sequence ID" value="NZ_JAOAMV010000005.1"/>
</dbReference>
<protein>
    <recommendedName>
        <fullName evidence="2">DUF6692 domain-containing protein</fullName>
    </recommendedName>
</protein>
<gene>
    <name evidence="3" type="ORF">N0B51_11570</name>
</gene>
<organism evidence="3 4">
    <name type="scientific">Tsuneonella litorea</name>
    <dbReference type="NCBI Taxonomy" id="2976475"/>
    <lineage>
        <taxon>Bacteria</taxon>
        <taxon>Pseudomonadati</taxon>
        <taxon>Pseudomonadota</taxon>
        <taxon>Alphaproteobacteria</taxon>
        <taxon>Sphingomonadales</taxon>
        <taxon>Erythrobacteraceae</taxon>
        <taxon>Tsuneonella</taxon>
    </lineage>
</organism>
<dbReference type="Proteomes" id="UP001142648">
    <property type="component" value="Unassembled WGS sequence"/>
</dbReference>
<evidence type="ECO:0000256" key="1">
    <source>
        <dbReference type="SAM" id="SignalP"/>
    </source>
</evidence>
<dbReference type="InterPro" id="IPR046514">
    <property type="entry name" value="DUF6692"/>
</dbReference>
<keyword evidence="1" id="KW-0732">Signal</keyword>
<feature type="signal peptide" evidence="1">
    <location>
        <begin position="1"/>
        <end position="22"/>
    </location>
</feature>
<feature type="chain" id="PRO_5040864919" description="DUF6692 domain-containing protein" evidence="1">
    <location>
        <begin position="23"/>
        <end position="167"/>
    </location>
</feature>
<evidence type="ECO:0000313" key="4">
    <source>
        <dbReference type="Proteomes" id="UP001142648"/>
    </source>
</evidence>
<evidence type="ECO:0000313" key="3">
    <source>
        <dbReference type="EMBL" id="MCT2559618.1"/>
    </source>
</evidence>
<comment type="caution">
    <text evidence="3">The sequence shown here is derived from an EMBL/GenBank/DDBJ whole genome shotgun (WGS) entry which is preliminary data.</text>
</comment>
<dbReference type="AlphaFoldDB" id="A0A9X2W2W9"/>
<name>A0A9X2W2W9_9SPHN</name>
<evidence type="ECO:0000259" key="2">
    <source>
        <dbReference type="Pfam" id="PF20402"/>
    </source>
</evidence>
<dbReference type="Pfam" id="PF20402">
    <property type="entry name" value="DUF6692"/>
    <property type="match status" value="1"/>
</dbReference>
<reference evidence="3" key="1">
    <citation type="submission" date="2022-09" db="EMBL/GenBank/DDBJ databases">
        <title>The genome sequence of Tsuneonella sp. YG55.</title>
        <authorList>
            <person name="Liu Y."/>
        </authorList>
    </citation>
    <scope>NUCLEOTIDE SEQUENCE</scope>
    <source>
        <strain evidence="3">YG55</strain>
    </source>
</reference>
<feature type="domain" description="DUF6692" evidence="2">
    <location>
        <begin position="7"/>
        <end position="160"/>
    </location>
</feature>
<sequence length="167" mass="16883">MRALVLAALPLALAACNQNTSAGADREAEVAPPPTAAPRAGAAEALSGIATQAIAVETLTDADLAALGQDAGSCRIVLTEVGKPSLAYEDGVRATIKLNGKLITLPGSGSGEYADAGLRVALREVPGEGDAGLPEEEMIVVLPGAKDELGYRGYRQCSADEAPDRSG</sequence>
<proteinExistence type="predicted"/>
<dbReference type="EMBL" id="JAOAMV010000005">
    <property type="protein sequence ID" value="MCT2559618.1"/>
    <property type="molecule type" value="Genomic_DNA"/>
</dbReference>
<keyword evidence="4" id="KW-1185">Reference proteome</keyword>